<gene>
    <name evidence="3" type="primary">npc2_1</name>
    <name evidence="3" type="ORF">GWK47_035268</name>
</gene>
<evidence type="ECO:0000313" key="4">
    <source>
        <dbReference type="Proteomes" id="UP000770661"/>
    </source>
</evidence>
<reference evidence="3" key="1">
    <citation type="submission" date="2020-07" db="EMBL/GenBank/DDBJ databases">
        <title>The High-quality genome of the commercially important snow crab, Chionoecetes opilio.</title>
        <authorList>
            <person name="Jeong J.-H."/>
            <person name="Ryu S."/>
        </authorList>
    </citation>
    <scope>NUCLEOTIDE SEQUENCE</scope>
    <source>
        <strain evidence="3">MADBK_172401_WGS</strain>
        <tissue evidence="3">Digestive gland</tissue>
    </source>
</reference>
<dbReference type="EMBL" id="JACEEZ010003674">
    <property type="protein sequence ID" value="KAG0727136.1"/>
    <property type="molecule type" value="Genomic_DNA"/>
</dbReference>
<dbReference type="AlphaFoldDB" id="A0A8J4YNE1"/>
<feature type="chain" id="PRO_5035291629" evidence="1">
    <location>
        <begin position="21"/>
        <end position="153"/>
    </location>
</feature>
<protein>
    <submittedName>
        <fullName evidence="3">NPC intracellular cholesterol transporter 2</fullName>
    </submittedName>
</protein>
<sequence>MKVAWTVVVVMVALVTLTEGFPPRRILFGRCSPDEPVPRAVFMTCANRHGVCELRMGQSHNLRAIFRSQINSTDVNSYVRWNSFVELPLPEQRPDACDGEIQCPVIAGQLTDFTYSLHIKNFWLRNEYPVIWSLTDNETDEPIICFKFKINIV</sequence>
<evidence type="ECO:0000259" key="2">
    <source>
        <dbReference type="SMART" id="SM00737"/>
    </source>
</evidence>
<dbReference type="InterPro" id="IPR003172">
    <property type="entry name" value="ML_dom"/>
</dbReference>
<evidence type="ECO:0000313" key="3">
    <source>
        <dbReference type="EMBL" id="KAG0727136.1"/>
    </source>
</evidence>
<evidence type="ECO:0000256" key="1">
    <source>
        <dbReference type="SAM" id="SignalP"/>
    </source>
</evidence>
<comment type="caution">
    <text evidence="3">The sequence shown here is derived from an EMBL/GenBank/DDBJ whole genome shotgun (WGS) entry which is preliminary data.</text>
</comment>
<dbReference type="Gene3D" id="2.60.40.770">
    <property type="match status" value="1"/>
</dbReference>
<proteinExistence type="predicted"/>
<feature type="signal peptide" evidence="1">
    <location>
        <begin position="1"/>
        <end position="20"/>
    </location>
</feature>
<organism evidence="3 4">
    <name type="scientific">Chionoecetes opilio</name>
    <name type="common">Atlantic snow crab</name>
    <name type="synonym">Cancer opilio</name>
    <dbReference type="NCBI Taxonomy" id="41210"/>
    <lineage>
        <taxon>Eukaryota</taxon>
        <taxon>Metazoa</taxon>
        <taxon>Ecdysozoa</taxon>
        <taxon>Arthropoda</taxon>
        <taxon>Crustacea</taxon>
        <taxon>Multicrustacea</taxon>
        <taxon>Malacostraca</taxon>
        <taxon>Eumalacostraca</taxon>
        <taxon>Eucarida</taxon>
        <taxon>Decapoda</taxon>
        <taxon>Pleocyemata</taxon>
        <taxon>Brachyura</taxon>
        <taxon>Eubrachyura</taxon>
        <taxon>Majoidea</taxon>
        <taxon>Majidae</taxon>
        <taxon>Chionoecetes</taxon>
    </lineage>
</organism>
<name>A0A8J4YNE1_CHIOP</name>
<dbReference type="Pfam" id="PF02221">
    <property type="entry name" value="E1_DerP2_DerF2"/>
    <property type="match status" value="1"/>
</dbReference>
<dbReference type="SMART" id="SM00737">
    <property type="entry name" value="ML"/>
    <property type="match status" value="1"/>
</dbReference>
<dbReference type="SUPFAM" id="SSF81296">
    <property type="entry name" value="E set domains"/>
    <property type="match status" value="1"/>
</dbReference>
<feature type="domain" description="MD-2-related lipid-recognition" evidence="2">
    <location>
        <begin position="28"/>
        <end position="150"/>
    </location>
</feature>
<accession>A0A8J4YNE1</accession>
<dbReference type="InterPro" id="IPR014756">
    <property type="entry name" value="Ig_E-set"/>
</dbReference>
<dbReference type="OrthoDB" id="6362049at2759"/>
<keyword evidence="1" id="KW-0732">Signal</keyword>
<keyword evidence="4" id="KW-1185">Reference proteome</keyword>
<dbReference type="Proteomes" id="UP000770661">
    <property type="component" value="Unassembled WGS sequence"/>
</dbReference>